<dbReference type="Proteomes" id="UP001279734">
    <property type="component" value="Unassembled WGS sequence"/>
</dbReference>
<keyword evidence="2" id="KW-1185">Reference proteome</keyword>
<gene>
    <name evidence="1" type="ORF">Nepgr_029823</name>
</gene>
<proteinExistence type="predicted"/>
<name>A0AAD3TDB3_NEPGR</name>
<accession>A0AAD3TDB3</accession>
<comment type="caution">
    <text evidence="1">The sequence shown here is derived from an EMBL/GenBank/DDBJ whole genome shotgun (WGS) entry which is preliminary data.</text>
</comment>
<evidence type="ECO:0000313" key="1">
    <source>
        <dbReference type="EMBL" id="GMH27980.1"/>
    </source>
</evidence>
<sequence length="68" mass="7450">MKIPFKLDALSGINERVHRLPPSTTSQYLSGVYSSLCLCQELSLSLSSFSLFLHFPASKSSLTTREAG</sequence>
<organism evidence="1 2">
    <name type="scientific">Nepenthes gracilis</name>
    <name type="common">Slender pitcher plant</name>
    <dbReference type="NCBI Taxonomy" id="150966"/>
    <lineage>
        <taxon>Eukaryota</taxon>
        <taxon>Viridiplantae</taxon>
        <taxon>Streptophyta</taxon>
        <taxon>Embryophyta</taxon>
        <taxon>Tracheophyta</taxon>
        <taxon>Spermatophyta</taxon>
        <taxon>Magnoliopsida</taxon>
        <taxon>eudicotyledons</taxon>
        <taxon>Gunneridae</taxon>
        <taxon>Pentapetalae</taxon>
        <taxon>Caryophyllales</taxon>
        <taxon>Nepenthaceae</taxon>
        <taxon>Nepenthes</taxon>
    </lineage>
</organism>
<dbReference type="EMBL" id="BSYO01000033">
    <property type="protein sequence ID" value="GMH27980.1"/>
    <property type="molecule type" value="Genomic_DNA"/>
</dbReference>
<reference evidence="1" key="1">
    <citation type="submission" date="2023-05" db="EMBL/GenBank/DDBJ databases">
        <title>Nepenthes gracilis genome sequencing.</title>
        <authorList>
            <person name="Fukushima K."/>
        </authorList>
    </citation>
    <scope>NUCLEOTIDE SEQUENCE</scope>
    <source>
        <strain evidence="1">SING2019-196</strain>
    </source>
</reference>
<dbReference type="AlphaFoldDB" id="A0AAD3TDB3"/>
<protein>
    <submittedName>
        <fullName evidence="1">Uncharacterized protein</fullName>
    </submittedName>
</protein>
<evidence type="ECO:0000313" key="2">
    <source>
        <dbReference type="Proteomes" id="UP001279734"/>
    </source>
</evidence>